<keyword evidence="2" id="KW-0378">Hydrolase</keyword>
<dbReference type="Pfam" id="PF03747">
    <property type="entry name" value="ADP_ribosyl_GH"/>
    <property type="match status" value="1"/>
</dbReference>
<dbReference type="PANTHER" id="PTHR16222:SF24">
    <property type="entry name" value="ADP-RIBOSYLHYDROLASE ARH3"/>
    <property type="match status" value="1"/>
</dbReference>
<dbReference type="Gene3D" id="1.10.4080.10">
    <property type="entry name" value="ADP-ribosylation/Crystallin J1"/>
    <property type="match status" value="1"/>
</dbReference>
<evidence type="ECO:0000256" key="2">
    <source>
        <dbReference type="ARBA" id="ARBA00022801"/>
    </source>
</evidence>
<dbReference type="EMBL" id="JBBMFC010000038">
    <property type="protein sequence ID" value="MEQ2580018.1"/>
    <property type="molecule type" value="Genomic_DNA"/>
</dbReference>
<evidence type="ECO:0000256" key="1">
    <source>
        <dbReference type="ARBA" id="ARBA00010702"/>
    </source>
</evidence>
<evidence type="ECO:0000313" key="3">
    <source>
        <dbReference type="EMBL" id="MEQ2580018.1"/>
    </source>
</evidence>
<dbReference type="InterPro" id="IPR005502">
    <property type="entry name" value="Ribosyl_crysJ1"/>
</dbReference>
<gene>
    <name evidence="3" type="ORF">WMO62_14490</name>
</gene>
<reference evidence="3 4" key="1">
    <citation type="submission" date="2024-03" db="EMBL/GenBank/DDBJ databases">
        <title>Human intestinal bacterial collection.</title>
        <authorList>
            <person name="Pauvert C."/>
            <person name="Hitch T.C.A."/>
            <person name="Clavel T."/>
        </authorList>
    </citation>
    <scope>NUCLEOTIDE SEQUENCE [LARGE SCALE GENOMIC DNA]</scope>
    <source>
        <strain evidence="3 4">CLA-AA-H78B</strain>
    </source>
</reference>
<keyword evidence="4" id="KW-1185">Reference proteome</keyword>
<accession>A0ABV1I515</accession>
<dbReference type="Proteomes" id="UP001470288">
    <property type="component" value="Unassembled WGS sequence"/>
</dbReference>
<dbReference type="RefSeq" id="WP_349145111.1">
    <property type="nucleotide sequence ID" value="NZ_JBBMFC010000038.1"/>
</dbReference>
<dbReference type="InterPro" id="IPR050792">
    <property type="entry name" value="ADP-ribosylglycohydrolase"/>
</dbReference>
<comment type="caution">
    <text evidence="3">The sequence shown here is derived from an EMBL/GenBank/DDBJ whole genome shotgun (WGS) entry which is preliminary data.</text>
</comment>
<proteinExistence type="inferred from homology"/>
<protein>
    <submittedName>
        <fullName evidence="3">ADP-ribosylglycohydrolase family protein</fullName>
    </submittedName>
</protein>
<name>A0ABV1I515_9FIRM</name>
<dbReference type="PANTHER" id="PTHR16222">
    <property type="entry name" value="ADP-RIBOSYLGLYCOHYDROLASE"/>
    <property type="match status" value="1"/>
</dbReference>
<evidence type="ECO:0000313" key="4">
    <source>
        <dbReference type="Proteomes" id="UP001470288"/>
    </source>
</evidence>
<organism evidence="3 4">
    <name type="scientific">Hominiventricola aquisgranensis</name>
    <dbReference type="NCBI Taxonomy" id="3133164"/>
    <lineage>
        <taxon>Bacteria</taxon>
        <taxon>Bacillati</taxon>
        <taxon>Bacillota</taxon>
        <taxon>Clostridia</taxon>
        <taxon>Lachnospirales</taxon>
        <taxon>Lachnospiraceae</taxon>
        <taxon>Hominiventricola</taxon>
    </lineage>
</organism>
<dbReference type="SUPFAM" id="SSF101478">
    <property type="entry name" value="ADP-ribosylglycohydrolase"/>
    <property type="match status" value="1"/>
</dbReference>
<sequence>MGQNIWKDGIIGLMVGDALGVPVEFSSREDREHDPVIGMRAYGTHNQPVGTWSDDSSMTLATLDSIKQKGKIDYKDIMDKFTEWCLYADYTPFQEVFDIGVATSRAIIQYGKGTDPIDCGGKTEWDNGNGSLMRILPVCLYLYNRQKMICTSENESIYLIHNVSALTHAHLRSQIACGIYYFMVKSVLSREGDLLAKLQWGIDAACQYYRSDLNNYKELGYFSRLFDLNAFRQLSKDQIKSSGYVVDTLEAVTWCLITTTSYKEAVLQAVNLGDDTDTVGAITGSLAGLYYGYNEIPEQWIKTLQRLEWIEQLLCYD</sequence>
<dbReference type="InterPro" id="IPR036705">
    <property type="entry name" value="Ribosyl_crysJ1_sf"/>
</dbReference>
<comment type="similarity">
    <text evidence="1">Belongs to the ADP-ribosylglycohydrolase family.</text>
</comment>